<reference evidence="11 12" key="1">
    <citation type="journal article" date="2011" name="J. Bacteriol.">
        <title>Complete genome sequence of the industrial strain Ketogulonicigenium vulgare WSH-001.</title>
        <authorList>
            <person name="Liu L."/>
            <person name="Li Y."/>
            <person name="Zhang J."/>
            <person name="Zhou Z."/>
            <person name="Liu J."/>
            <person name="Li X."/>
            <person name="Zhou J."/>
            <person name="Du G."/>
            <person name="Wang L."/>
            <person name="Chen J."/>
        </authorList>
    </citation>
    <scope>NUCLEOTIDE SEQUENCE [LARGE SCALE GENOMIC DNA]</scope>
    <source>
        <strain evidence="11 12">WSH-001</strain>
    </source>
</reference>
<dbReference type="HOGENOM" id="CLU_028518_1_2_5"/>
<dbReference type="AlphaFoldDB" id="F9Y8S1"/>
<evidence type="ECO:0000256" key="7">
    <source>
        <dbReference type="ARBA" id="ARBA00022989"/>
    </source>
</evidence>
<evidence type="ECO:0000256" key="8">
    <source>
        <dbReference type="ARBA" id="ARBA00023136"/>
    </source>
</evidence>
<dbReference type="EMBL" id="CP002018">
    <property type="protein sequence ID" value="AEM41240.1"/>
    <property type="molecule type" value="Genomic_DNA"/>
</dbReference>
<evidence type="ECO:0000256" key="4">
    <source>
        <dbReference type="ARBA" id="ARBA00022692"/>
    </source>
</evidence>
<dbReference type="GO" id="GO:0055085">
    <property type="term" value="P:transmembrane transport"/>
    <property type="evidence" value="ECO:0007669"/>
    <property type="project" value="InterPro"/>
</dbReference>
<dbReference type="CDD" id="cd06261">
    <property type="entry name" value="TM_PBP2"/>
    <property type="match status" value="1"/>
</dbReference>
<keyword evidence="6" id="KW-0653">Protein transport</keyword>
<dbReference type="KEGG" id="kvl:KVU_1401"/>
<evidence type="ECO:0000259" key="10">
    <source>
        <dbReference type="PROSITE" id="PS50928"/>
    </source>
</evidence>
<keyword evidence="2 9" id="KW-0813">Transport</keyword>
<feature type="transmembrane region" description="Helical" evidence="9">
    <location>
        <begin position="12"/>
        <end position="32"/>
    </location>
</feature>
<feature type="transmembrane region" description="Helical" evidence="9">
    <location>
        <begin position="192"/>
        <end position="215"/>
    </location>
</feature>
<dbReference type="eggNOG" id="COG1173">
    <property type="taxonomic scope" value="Bacteria"/>
</dbReference>
<evidence type="ECO:0000313" key="11">
    <source>
        <dbReference type="EMBL" id="AEM41240.1"/>
    </source>
</evidence>
<dbReference type="PANTHER" id="PTHR43386">
    <property type="entry name" value="OLIGOPEPTIDE TRANSPORT SYSTEM PERMEASE PROTEIN APPC"/>
    <property type="match status" value="1"/>
</dbReference>
<feature type="domain" description="ABC transmembrane type-1" evidence="10">
    <location>
        <begin position="71"/>
        <end position="262"/>
    </location>
</feature>
<keyword evidence="12" id="KW-1185">Reference proteome</keyword>
<evidence type="ECO:0000256" key="5">
    <source>
        <dbReference type="ARBA" id="ARBA00022856"/>
    </source>
</evidence>
<keyword evidence="7 9" id="KW-1133">Transmembrane helix</keyword>
<dbReference type="OrthoDB" id="9766870at2"/>
<dbReference type="InterPro" id="IPR050366">
    <property type="entry name" value="BP-dependent_transpt_permease"/>
</dbReference>
<keyword evidence="5" id="KW-0571">Peptide transport</keyword>
<comment type="subcellular location">
    <subcellularLocation>
        <location evidence="1 9">Cell membrane</location>
        <topology evidence="1 9">Multi-pass membrane protein</topology>
    </subcellularLocation>
</comment>
<protein>
    <submittedName>
        <fullName evidence="11">ABC-type dipeptide/oligopeptide/nickel transport systems permease components-like protein</fullName>
    </submittedName>
</protein>
<evidence type="ECO:0000256" key="9">
    <source>
        <dbReference type="RuleBase" id="RU363032"/>
    </source>
</evidence>
<evidence type="ECO:0000256" key="1">
    <source>
        <dbReference type="ARBA" id="ARBA00004651"/>
    </source>
</evidence>
<evidence type="ECO:0000313" key="12">
    <source>
        <dbReference type="Proteomes" id="UP000000692"/>
    </source>
</evidence>
<keyword evidence="4 9" id="KW-0812">Transmembrane</keyword>
<comment type="similarity">
    <text evidence="9">Belongs to the binding-protein-dependent transport system permease family.</text>
</comment>
<dbReference type="Pfam" id="PF00528">
    <property type="entry name" value="BPD_transp_1"/>
    <property type="match status" value="1"/>
</dbReference>
<feature type="transmembrane region" description="Helical" evidence="9">
    <location>
        <begin position="119"/>
        <end position="144"/>
    </location>
</feature>
<name>F9Y8S1_KETVW</name>
<evidence type="ECO:0000256" key="2">
    <source>
        <dbReference type="ARBA" id="ARBA00022448"/>
    </source>
</evidence>
<keyword evidence="8 9" id="KW-0472">Membrane</keyword>
<gene>
    <name evidence="11" type="ordered locus">KVU_1401</name>
</gene>
<dbReference type="InterPro" id="IPR025966">
    <property type="entry name" value="OppC_N"/>
</dbReference>
<dbReference type="SUPFAM" id="SSF161098">
    <property type="entry name" value="MetI-like"/>
    <property type="match status" value="1"/>
</dbReference>
<dbReference type="Pfam" id="PF12911">
    <property type="entry name" value="OppC_N"/>
    <property type="match status" value="1"/>
</dbReference>
<dbReference type="GO" id="GO:0015031">
    <property type="term" value="P:protein transport"/>
    <property type="evidence" value="ECO:0007669"/>
    <property type="project" value="UniProtKB-KW"/>
</dbReference>
<organism evidence="11 12">
    <name type="scientific">Ketogulonicigenium vulgare (strain WSH-001)</name>
    <dbReference type="NCBI Taxonomy" id="759362"/>
    <lineage>
        <taxon>Bacteria</taxon>
        <taxon>Pseudomonadati</taxon>
        <taxon>Pseudomonadota</taxon>
        <taxon>Alphaproteobacteria</taxon>
        <taxon>Rhodobacterales</taxon>
        <taxon>Roseobacteraceae</taxon>
        <taxon>Ketogulonicigenium</taxon>
    </lineage>
</organism>
<dbReference type="GO" id="GO:0015833">
    <property type="term" value="P:peptide transport"/>
    <property type="evidence" value="ECO:0007669"/>
    <property type="project" value="UniProtKB-KW"/>
</dbReference>
<feature type="transmembrane region" description="Helical" evidence="9">
    <location>
        <begin position="75"/>
        <end position="99"/>
    </location>
</feature>
<feature type="transmembrane region" description="Helical" evidence="9">
    <location>
        <begin position="241"/>
        <end position="262"/>
    </location>
</feature>
<dbReference type="GO" id="GO:0005886">
    <property type="term" value="C:plasma membrane"/>
    <property type="evidence" value="ECO:0007669"/>
    <property type="project" value="UniProtKB-SubCell"/>
</dbReference>
<dbReference type="InterPro" id="IPR035906">
    <property type="entry name" value="MetI-like_sf"/>
</dbReference>
<accession>F9Y8S1</accession>
<dbReference type="Gene3D" id="1.10.3720.10">
    <property type="entry name" value="MetI-like"/>
    <property type="match status" value="1"/>
</dbReference>
<dbReference type="PANTHER" id="PTHR43386:SF1">
    <property type="entry name" value="D,D-DIPEPTIDE TRANSPORT SYSTEM PERMEASE PROTEIN DDPC-RELATED"/>
    <property type="match status" value="1"/>
</dbReference>
<evidence type="ECO:0000256" key="6">
    <source>
        <dbReference type="ARBA" id="ARBA00022927"/>
    </source>
</evidence>
<dbReference type="PROSITE" id="PS50928">
    <property type="entry name" value="ABC_TM1"/>
    <property type="match status" value="1"/>
</dbReference>
<dbReference type="RefSeq" id="WP_014537833.1">
    <property type="nucleotide sequence ID" value="NC_017384.1"/>
</dbReference>
<sequence length="294" mass="31605">MKRTLWTDPYFIIGAVLLGSVTLLAIFAPLIAPYDPLAIDMFAIEEPPSATHLLGTDEVGRDVLSRLLFGARVSVLVGLSAVAVQLLIGVTLGALAGYFGGITDAIIMRLTEIVMCFPFYAMAITLAALFGASLMNVVIIIGLLNWTGLARLVRGEFLSLREREFVQAAKAIGVNDLTIIIRHLLRNAYGPVMVYATLAVATAVLAESALSFLGLGVRPPQASWGNILSSAQSLRVLTYQWWLWLPAGIAIVILVMGINFLGEALSRHLTPRASAILAVLKPARRARPSISAKE</sequence>
<evidence type="ECO:0000256" key="3">
    <source>
        <dbReference type="ARBA" id="ARBA00022475"/>
    </source>
</evidence>
<keyword evidence="3" id="KW-1003">Cell membrane</keyword>
<dbReference type="Proteomes" id="UP000000692">
    <property type="component" value="Chromosome"/>
</dbReference>
<dbReference type="InterPro" id="IPR000515">
    <property type="entry name" value="MetI-like"/>
</dbReference>
<proteinExistence type="inferred from homology"/>